<dbReference type="CDD" id="cd00090">
    <property type="entry name" value="HTH_ARSR"/>
    <property type="match status" value="1"/>
</dbReference>
<sequence length="240" mass="26227">MAASTRPTGDRQPEVWLDSRQLRVLAHPLRSRLLSALRLDGPATATGLARVLDTNTGATSYHLRQLAEVGLVVEEPDRGAGRQRFWRAAHANHGWWLTDHPDDQAALDWLAEYQVTAFAEEAAKWRAAQHQLPREWQDAATQNDYGLRLTAERLRALNDELAEVIVRYRDEAARSTDDQPTEEVAVFFASFPRVTLAKPGAPNRGPGEGGAPDLDPEENGAPGRGPGKAEGATADGQVGD</sequence>
<evidence type="ECO:0000313" key="3">
    <source>
        <dbReference type="EMBL" id="MBB4961638.1"/>
    </source>
</evidence>
<proteinExistence type="predicted"/>
<dbReference type="Proteomes" id="UP000578819">
    <property type="component" value="Unassembled WGS sequence"/>
</dbReference>
<name>A0A7W7WSP8_9ACTN</name>
<gene>
    <name evidence="3" type="ORF">FHR38_005371</name>
</gene>
<dbReference type="InterPro" id="IPR001845">
    <property type="entry name" value="HTH_ArsR_DNA-bd_dom"/>
</dbReference>
<dbReference type="GO" id="GO:0003700">
    <property type="term" value="F:DNA-binding transcription factor activity"/>
    <property type="evidence" value="ECO:0007669"/>
    <property type="project" value="InterPro"/>
</dbReference>
<accession>A0A7W7WSP8</accession>
<dbReference type="SMART" id="SM00418">
    <property type="entry name" value="HTH_ARSR"/>
    <property type="match status" value="1"/>
</dbReference>
<dbReference type="InterPro" id="IPR036388">
    <property type="entry name" value="WH-like_DNA-bd_sf"/>
</dbReference>
<dbReference type="EMBL" id="JACHJW010000001">
    <property type="protein sequence ID" value="MBB4961638.1"/>
    <property type="molecule type" value="Genomic_DNA"/>
</dbReference>
<keyword evidence="4" id="KW-1185">Reference proteome</keyword>
<feature type="domain" description="HTH arsR-type" evidence="2">
    <location>
        <begin position="20"/>
        <end position="115"/>
    </location>
</feature>
<feature type="region of interest" description="Disordered" evidence="1">
    <location>
        <begin position="196"/>
        <end position="240"/>
    </location>
</feature>
<evidence type="ECO:0000256" key="1">
    <source>
        <dbReference type="SAM" id="MobiDB-lite"/>
    </source>
</evidence>
<dbReference type="Pfam" id="PF12840">
    <property type="entry name" value="HTH_20"/>
    <property type="match status" value="1"/>
</dbReference>
<evidence type="ECO:0000313" key="4">
    <source>
        <dbReference type="Proteomes" id="UP000578819"/>
    </source>
</evidence>
<dbReference type="InterPro" id="IPR011991">
    <property type="entry name" value="ArsR-like_HTH"/>
</dbReference>
<evidence type="ECO:0000259" key="2">
    <source>
        <dbReference type="SMART" id="SM00418"/>
    </source>
</evidence>
<protein>
    <submittedName>
        <fullName evidence="3">Putative ArsR family transcriptional regulator</fullName>
    </submittedName>
</protein>
<dbReference type="Gene3D" id="1.10.10.10">
    <property type="entry name" value="Winged helix-like DNA-binding domain superfamily/Winged helix DNA-binding domain"/>
    <property type="match status" value="1"/>
</dbReference>
<dbReference type="SUPFAM" id="SSF46785">
    <property type="entry name" value="Winged helix' DNA-binding domain"/>
    <property type="match status" value="1"/>
</dbReference>
<dbReference type="AlphaFoldDB" id="A0A7W7WSP8"/>
<reference evidence="3 4" key="1">
    <citation type="submission" date="2020-08" db="EMBL/GenBank/DDBJ databases">
        <title>Sequencing the genomes of 1000 actinobacteria strains.</title>
        <authorList>
            <person name="Klenk H.-P."/>
        </authorList>
    </citation>
    <scope>NUCLEOTIDE SEQUENCE [LARGE SCALE GENOMIC DNA]</scope>
    <source>
        <strain evidence="3 4">DSM 45886</strain>
    </source>
</reference>
<dbReference type="InterPro" id="IPR036390">
    <property type="entry name" value="WH_DNA-bd_sf"/>
</dbReference>
<organism evidence="3 4">
    <name type="scientific">Micromonospora polyrhachis</name>
    <dbReference type="NCBI Taxonomy" id="1282883"/>
    <lineage>
        <taxon>Bacteria</taxon>
        <taxon>Bacillati</taxon>
        <taxon>Actinomycetota</taxon>
        <taxon>Actinomycetes</taxon>
        <taxon>Micromonosporales</taxon>
        <taxon>Micromonosporaceae</taxon>
        <taxon>Micromonospora</taxon>
    </lineage>
</organism>
<comment type="caution">
    <text evidence="3">The sequence shown here is derived from an EMBL/GenBank/DDBJ whole genome shotgun (WGS) entry which is preliminary data.</text>
</comment>